<evidence type="ECO:0000313" key="2">
    <source>
        <dbReference type="Proteomes" id="UP000615446"/>
    </source>
</evidence>
<organism evidence="1 2">
    <name type="scientific">Rhizophagus clarus</name>
    <dbReference type="NCBI Taxonomy" id="94130"/>
    <lineage>
        <taxon>Eukaryota</taxon>
        <taxon>Fungi</taxon>
        <taxon>Fungi incertae sedis</taxon>
        <taxon>Mucoromycota</taxon>
        <taxon>Glomeromycotina</taxon>
        <taxon>Glomeromycetes</taxon>
        <taxon>Glomerales</taxon>
        <taxon>Glomeraceae</taxon>
        <taxon>Rhizophagus</taxon>
    </lineage>
</organism>
<gene>
    <name evidence="1" type="ORF">RCL2_000981300</name>
</gene>
<sequence length="290" mass="33160">MSRARTSSDIWWTRIFDRLDEFLHNYPKLPKSSLSESSRYKFQFQLNSDNRTGEVFIIGMATAVRARIISRLQDFFNVPNNGVVDEPLISVSGQPFHYVPGGNGIKGAADVTVTPDIAFIPKPVTSVIPRPPADTVGNPHARIMCEIAVGPNVGELKRKCETWMREQYVHAVVSIKILEPRQGVREPETGYFFRTMTAKLYRQGMPKQRWDFGNVRKHTRDPIHNMNDPTLCNAPNDPRFQINIPISNVFWDPPFPIPNNYIPVIPTNVIRNVFSIDLYRIQRVALKSRT</sequence>
<dbReference type="EMBL" id="BLAL01000061">
    <property type="protein sequence ID" value="GES82619.1"/>
    <property type="molecule type" value="Genomic_DNA"/>
</dbReference>
<dbReference type="OrthoDB" id="2431218at2759"/>
<dbReference type="AlphaFoldDB" id="A0A8H3LBN1"/>
<protein>
    <submittedName>
        <fullName evidence="1">Uncharacterized protein</fullName>
    </submittedName>
</protein>
<evidence type="ECO:0000313" key="1">
    <source>
        <dbReference type="EMBL" id="GES82619.1"/>
    </source>
</evidence>
<name>A0A8H3LBN1_9GLOM</name>
<proteinExistence type="predicted"/>
<reference evidence="1" key="1">
    <citation type="submission" date="2019-10" db="EMBL/GenBank/DDBJ databases">
        <title>Conservation and host-specific expression of non-tandemly repeated heterogenous ribosome RNA gene in arbuscular mycorrhizal fungi.</title>
        <authorList>
            <person name="Maeda T."/>
            <person name="Kobayashi Y."/>
            <person name="Nakagawa T."/>
            <person name="Ezawa T."/>
            <person name="Yamaguchi K."/>
            <person name="Bino T."/>
            <person name="Nishimoto Y."/>
            <person name="Shigenobu S."/>
            <person name="Kawaguchi M."/>
        </authorList>
    </citation>
    <scope>NUCLEOTIDE SEQUENCE</scope>
    <source>
        <strain evidence="1">HR1</strain>
    </source>
</reference>
<comment type="caution">
    <text evidence="1">The sequence shown here is derived from an EMBL/GenBank/DDBJ whole genome shotgun (WGS) entry which is preliminary data.</text>
</comment>
<accession>A0A8H3LBN1</accession>
<dbReference type="Proteomes" id="UP000615446">
    <property type="component" value="Unassembled WGS sequence"/>
</dbReference>